<keyword evidence="1" id="KW-0732">Signal</keyword>
<proteinExistence type="predicted"/>
<sequence>MSPTVKRPLWLFFVPTSCASCLHRLAFHAPKMMFGLSAAAVVMRQSHYRTALADEEADTFDRIDRRAYVAMPDGRMALVYPVVDTQLTPARVVLSFLDAINPMP</sequence>
<evidence type="ECO:0000313" key="2">
    <source>
        <dbReference type="EMBL" id="CCC48568.1"/>
    </source>
</evidence>
<dbReference type="AlphaFoldDB" id="G0TX78"/>
<gene>
    <name evidence="2" type="ORF">TVY486_0603590</name>
</gene>
<dbReference type="OMA" id="DAINPMP"/>
<feature type="chain" id="PRO_5003410177" evidence="1">
    <location>
        <begin position="20"/>
        <end position="104"/>
    </location>
</feature>
<organism evidence="2">
    <name type="scientific">Trypanosoma vivax (strain Y486)</name>
    <dbReference type="NCBI Taxonomy" id="1055687"/>
    <lineage>
        <taxon>Eukaryota</taxon>
        <taxon>Discoba</taxon>
        <taxon>Euglenozoa</taxon>
        <taxon>Kinetoplastea</taxon>
        <taxon>Metakinetoplastina</taxon>
        <taxon>Trypanosomatida</taxon>
        <taxon>Trypanosomatidae</taxon>
        <taxon>Trypanosoma</taxon>
        <taxon>Duttonella</taxon>
    </lineage>
</organism>
<evidence type="ECO:0000256" key="1">
    <source>
        <dbReference type="SAM" id="SignalP"/>
    </source>
</evidence>
<name>G0TX78_TRYVY</name>
<feature type="signal peptide" evidence="1">
    <location>
        <begin position="1"/>
        <end position="19"/>
    </location>
</feature>
<accession>G0TX78</accession>
<dbReference type="EMBL" id="HE573022">
    <property type="protein sequence ID" value="CCC48568.1"/>
    <property type="molecule type" value="Genomic_DNA"/>
</dbReference>
<dbReference type="VEuPathDB" id="TriTrypDB:TvY486_0603590"/>
<reference evidence="2" key="1">
    <citation type="journal article" date="2012" name="Proc. Natl. Acad. Sci. U.S.A.">
        <title>Antigenic diversity is generated by distinct evolutionary mechanisms in African trypanosome species.</title>
        <authorList>
            <person name="Jackson A.P."/>
            <person name="Berry A."/>
            <person name="Aslett M."/>
            <person name="Allison H.C."/>
            <person name="Burton P."/>
            <person name="Vavrova-Anderson J."/>
            <person name="Brown R."/>
            <person name="Browne H."/>
            <person name="Corton N."/>
            <person name="Hauser H."/>
            <person name="Gamble J."/>
            <person name="Gilderthorp R."/>
            <person name="Marcello L."/>
            <person name="McQuillan J."/>
            <person name="Otto T.D."/>
            <person name="Quail M.A."/>
            <person name="Sanders M.J."/>
            <person name="van Tonder A."/>
            <person name="Ginger M.L."/>
            <person name="Field M.C."/>
            <person name="Barry J.D."/>
            <person name="Hertz-Fowler C."/>
            <person name="Berriman M."/>
        </authorList>
    </citation>
    <scope>NUCLEOTIDE SEQUENCE</scope>
    <source>
        <strain evidence="2">Y486</strain>
    </source>
</reference>
<protein>
    <submittedName>
        <fullName evidence="2">Uncharacterized protein</fullName>
    </submittedName>
</protein>